<keyword evidence="5" id="KW-1185">Reference proteome</keyword>
<dbReference type="EMBL" id="BSRZ01000001">
    <property type="protein sequence ID" value="GLW62752.1"/>
    <property type="molecule type" value="Genomic_DNA"/>
</dbReference>
<evidence type="ECO:0000259" key="3">
    <source>
        <dbReference type="Pfam" id="PF13464"/>
    </source>
</evidence>
<dbReference type="Proteomes" id="UP001165124">
    <property type="component" value="Unassembled WGS sequence"/>
</dbReference>
<dbReference type="CDD" id="cd00093">
    <property type="entry name" value="HTH_XRE"/>
    <property type="match status" value="1"/>
</dbReference>
<evidence type="ECO:0000313" key="4">
    <source>
        <dbReference type="EMBL" id="GLW62752.1"/>
    </source>
</evidence>
<dbReference type="Pfam" id="PF13413">
    <property type="entry name" value="HTH_25"/>
    <property type="match status" value="1"/>
</dbReference>
<keyword evidence="2" id="KW-1133">Transmembrane helix</keyword>
<dbReference type="GO" id="GO:0003677">
    <property type="term" value="F:DNA binding"/>
    <property type="evidence" value="ECO:0007669"/>
    <property type="project" value="InterPro"/>
</dbReference>
<dbReference type="InterPro" id="IPR010982">
    <property type="entry name" value="Lambda_DNA-bd_dom_sf"/>
</dbReference>
<dbReference type="PANTHER" id="PTHR34475:SF1">
    <property type="entry name" value="CYTOSKELETON PROTEIN RODZ"/>
    <property type="match status" value="1"/>
</dbReference>
<proteinExistence type="predicted"/>
<name>A0A9W6PSM7_9ACTN</name>
<dbReference type="PANTHER" id="PTHR34475">
    <property type="match status" value="1"/>
</dbReference>
<dbReference type="Gene3D" id="1.10.260.40">
    <property type="entry name" value="lambda repressor-like DNA-binding domains"/>
    <property type="match status" value="1"/>
</dbReference>
<evidence type="ECO:0000313" key="5">
    <source>
        <dbReference type="Proteomes" id="UP001165124"/>
    </source>
</evidence>
<evidence type="ECO:0000256" key="1">
    <source>
        <dbReference type="SAM" id="MobiDB-lite"/>
    </source>
</evidence>
<protein>
    <submittedName>
        <fullName evidence="4">Membrane protein</fullName>
    </submittedName>
</protein>
<dbReference type="RefSeq" id="WP_067910179.1">
    <property type="nucleotide sequence ID" value="NZ_BSRZ01000001.1"/>
</dbReference>
<comment type="caution">
    <text evidence="4">The sequence shown here is derived from an EMBL/GenBank/DDBJ whole genome shotgun (WGS) entry which is preliminary data.</text>
</comment>
<dbReference type="InterPro" id="IPR050400">
    <property type="entry name" value="Bact_Cytoskel_RodZ"/>
</dbReference>
<feature type="region of interest" description="Disordered" evidence="1">
    <location>
        <begin position="226"/>
        <end position="249"/>
    </location>
</feature>
<feature type="transmembrane region" description="Helical" evidence="2">
    <location>
        <begin position="104"/>
        <end position="124"/>
    </location>
</feature>
<feature type="region of interest" description="Disordered" evidence="1">
    <location>
        <begin position="134"/>
        <end position="157"/>
    </location>
</feature>
<keyword evidence="2" id="KW-0812">Transmembrane</keyword>
<organism evidence="4 5">
    <name type="scientific">Actinomadura rubrobrunea</name>
    <dbReference type="NCBI Taxonomy" id="115335"/>
    <lineage>
        <taxon>Bacteria</taxon>
        <taxon>Bacillati</taxon>
        <taxon>Actinomycetota</taxon>
        <taxon>Actinomycetes</taxon>
        <taxon>Streptosporangiales</taxon>
        <taxon>Thermomonosporaceae</taxon>
        <taxon>Actinomadura</taxon>
    </lineage>
</organism>
<evidence type="ECO:0000256" key="2">
    <source>
        <dbReference type="SAM" id="Phobius"/>
    </source>
</evidence>
<dbReference type="Pfam" id="PF13464">
    <property type="entry name" value="RodZ_C"/>
    <property type="match status" value="1"/>
</dbReference>
<dbReference type="InterPro" id="IPR001387">
    <property type="entry name" value="Cro/C1-type_HTH"/>
</dbReference>
<sequence length="249" mass="26792">MSIGETLARERQKAGLTVTQVSLRTRIRETVIRGIERDDFSACGGNFYARGHIRSISRVIGIDPEPLVQEFDAMHGGAPAPIPAATAFEPENPVPFRERRAPNWSAAMALALALVVIYGVFQVFSGDSAPRTARQVAGAPEQPVATPSPTRTQRAEDPVAVAPRKNVQLAVHAHRTTWLSVQGDKGRNLFSGTLRPGQSREWTAKKKISIIIGNSSGVRLTVNGKDLGTPDQNGGVVRLSFTPDDPDAA</sequence>
<dbReference type="InterPro" id="IPR025194">
    <property type="entry name" value="RodZ-like_C"/>
</dbReference>
<feature type="domain" description="Cytoskeleton protein RodZ-like C-terminal" evidence="3">
    <location>
        <begin position="171"/>
        <end position="239"/>
    </location>
</feature>
<keyword evidence="2" id="KW-0472">Membrane</keyword>
<reference evidence="4" key="1">
    <citation type="submission" date="2023-02" db="EMBL/GenBank/DDBJ databases">
        <title>Actinomadura rubrobrunea NBRC 14622.</title>
        <authorList>
            <person name="Ichikawa N."/>
            <person name="Sato H."/>
            <person name="Tonouchi N."/>
        </authorList>
    </citation>
    <scope>NUCLEOTIDE SEQUENCE</scope>
    <source>
        <strain evidence="4">NBRC 14622</strain>
    </source>
</reference>
<dbReference type="AlphaFoldDB" id="A0A9W6PSM7"/>
<gene>
    <name evidence="4" type="ORF">Arub01_09960</name>
</gene>
<accession>A0A9W6PSM7</accession>